<proteinExistence type="predicted"/>
<keyword evidence="1" id="KW-0472">Membrane</keyword>
<keyword evidence="1" id="KW-1133">Transmembrane helix</keyword>
<gene>
    <name evidence="2" type="ORF">SDC9_177074</name>
</gene>
<keyword evidence="1" id="KW-0812">Transmembrane</keyword>
<accession>A0A645GRY7</accession>
<sequence length="145" mass="16925">MEASHNFLIKQNVVHCLCDIWIYTYGKFTHIPCTFIGVKNFVKTVSIICRAIHNFSILKCKAYMFKCKRIIFTWSIVSKCSVNGILNWCCVYLSIWNIAFTCAFYGRNIFYRESKLCAHAFNMNFIGFVHEGNKIIHSHRHLAVV</sequence>
<dbReference type="AlphaFoldDB" id="A0A645GRY7"/>
<protein>
    <submittedName>
        <fullName evidence="2">Uncharacterized protein</fullName>
    </submittedName>
</protein>
<name>A0A645GRY7_9ZZZZ</name>
<evidence type="ECO:0000256" key="1">
    <source>
        <dbReference type="SAM" id="Phobius"/>
    </source>
</evidence>
<reference evidence="2" key="1">
    <citation type="submission" date="2019-08" db="EMBL/GenBank/DDBJ databases">
        <authorList>
            <person name="Kucharzyk K."/>
            <person name="Murdoch R.W."/>
            <person name="Higgins S."/>
            <person name="Loffler F."/>
        </authorList>
    </citation>
    <scope>NUCLEOTIDE SEQUENCE</scope>
</reference>
<evidence type="ECO:0000313" key="2">
    <source>
        <dbReference type="EMBL" id="MPN29621.1"/>
    </source>
</evidence>
<comment type="caution">
    <text evidence="2">The sequence shown here is derived from an EMBL/GenBank/DDBJ whole genome shotgun (WGS) entry which is preliminary data.</text>
</comment>
<feature type="transmembrane region" description="Helical" evidence="1">
    <location>
        <begin position="85"/>
        <end position="106"/>
    </location>
</feature>
<organism evidence="2">
    <name type="scientific">bioreactor metagenome</name>
    <dbReference type="NCBI Taxonomy" id="1076179"/>
    <lineage>
        <taxon>unclassified sequences</taxon>
        <taxon>metagenomes</taxon>
        <taxon>ecological metagenomes</taxon>
    </lineage>
</organism>
<dbReference type="EMBL" id="VSSQ01080404">
    <property type="protein sequence ID" value="MPN29621.1"/>
    <property type="molecule type" value="Genomic_DNA"/>
</dbReference>